<evidence type="ECO:0000256" key="2">
    <source>
        <dbReference type="ARBA" id="ARBA00022679"/>
    </source>
</evidence>
<evidence type="ECO:0000259" key="3">
    <source>
        <dbReference type="Pfam" id="PF00534"/>
    </source>
</evidence>
<evidence type="ECO:0000259" key="4">
    <source>
        <dbReference type="Pfam" id="PF13439"/>
    </source>
</evidence>
<dbReference type="PANTHER" id="PTHR45947">
    <property type="entry name" value="SULFOQUINOVOSYL TRANSFERASE SQD2"/>
    <property type="match status" value="1"/>
</dbReference>
<evidence type="ECO:0000256" key="1">
    <source>
        <dbReference type="ARBA" id="ARBA00022676"/>
    </source>
</evidence>
<name>A0ABW2JRX4_9ACTN</name>
<proteinExistence type="predicted"/>
<dbReference type="RefSeq" id="WP_381836743.1">
    <property type="nucleotide sequence ID" value="NZ_JBHTCF010000016.1"/>
</dbReference>
<dbReference type="SUPFAM" id="SSF53756">
    <property type="entry name" value="UDP-Glycosyltransferase/glycogen phosphorylase"/>
    <property type="match status" value="1"/>
</dbReference>
<comment type="caution">
    <text evidence="5">The sequence shown here is derived from an EMBL/GenBank/DDBJ whole genome shotgun (WGS) entry which is preliminary data.</text>
</comment>
<dbReference type="InterPro" id="IPR028098">
    <property type="entry name" value="Glyco_trans_4-like_N"/>
</dbReference>
<accession>A0ABW2JRX4</accession>
<dbReference type="CDD" id="cd03801">
    <property type="entry name" value="GT4_PimA-like"/>
    <property type="match status" value="1"/>
</dbReference>
<feature type="domain" description="Glycosyltransferase subfamily 4-like N-terminal" evidence="4">
    <location>
        <begin position="47"/>
        <end position="198"/>
    </location>
</feature>
<keyword evidence="2 5" id="KW-0808">Transferase</keyword>
<gene>
    <name evidence="5" type="ORF">ACFQVC_30860</name>
</gene>
<dbReference type="Proteomes" id="UP001596523">
    <property type="component" value="Unassembled WGS sequence"/>
</dbReference>
<dbReference type="EMBL" id="JBHTCF010000016">
    <property type="protein sequence ID" value="MFC7308607.1"/>
    <property type="molecule type" value="Genomic_DNA"/>
</dbReference>
<dbReference type="EC" id="2.4.-.-" evidence="5"/>
<organism evidence="5 6">
    <name type="scientific">Streptomyces monticola</name>
    <dbReference type="NCBI Taxonomy" id="2666263"/>
    <lineage>
        <taxon>Bacteria</taxon>
        <taxon>Bacillati</taxon>
        <taxon>Actinomycetota</taxon>
        <taxon>Actinomycetes</taxon>
        <taxon>Kitasatosporales</taxon>
        <taxon>Streptomycetaceae</taxon>
        <taxon>Streptomyces</taxon>
    </lineage>
</organism>
<dbReference type="GO" id="GO:0016757">
    <property type="term" value="F:glycosyltransferase activity"/>
    <property type="evidence" value="ECO:0007669"/>
    <property type="project" value="UniProtKB-KW"/>
</dbReference>
<dbReference type="InterPro" id="IPR001296">
    <property type="entry name" value="Glyco_trans_1"/>
</dbReference>
<protein>
    <submittedName>
        <fullName evidence="5">Glycosyltransferase family 4 protein</fullName>
        <ecNumber evidence="5">2.4.-.-</ecNumber>
    </submittedName>
</protein>
<dbReference type="Pfam" id="PF00534">
    <property type="entry name" value="Glycos_transf_1"/>
    <property type="match status" value="1"/>
</dbReference>
<dbReference type="Pfam" id="PF13439">
    <property type="entry name" value="Glyco_transf_4"/>
    <property type="match status" value="1"/>
</dbReference>
<feature type="domain" description="Glycosyl transferase family 1" evidence="3">
    <location>
        <begin position="203"/>
        <end position="355"/>
    </location>
</feature>
<reference evidence="6" key="1">
    <citation type="journal article" date="2019" name="Int. J. Syst. Evol. Microbiol.">
        <title>The Global Catalogue of Microorganisms (GCM) 10K type strain sequencing project: providing services to taxonomists for standard genome sequencing and annotation.</title>
        <authorList>
            <consortium name="The Broad Institute Genomics Platform"/>
            <consortium name="The Broad Institute Genome Sequencing Center for Infectious Disease"/>
            <person name="Wu L."/>
            <person name="Ma J."/>
        </authorList>
    </citation>
    <scope>NUCLEOTIDE SEQUENCE [LARGE SCALE GENOMIC DNA]</scope>
    <source>
        <strain evidence="6">SYNS20</strain>
    </source>
</reference>
<dbReference type="PANTHER" id="PTHR45947:SF3">
    <property type="entry name" value="SULFOQUINOVOSYL TRANSFERASE SQD2"/>
    <property type="match status" value="1"/>
</dbReference>
<evidence type="ECO:0000313" key="5">
    <source>
        <dbReference type="EMBL" id="MFC7308607.1"/>
    </source>
</evidence>
<dbReference type="Gene3D" id="3.40.50.2000">
    <property type="entry name" value="Glycogen Phosphorylase B"/>
    <property type="match status" value="2"/>
</dbReference>
<keyword evidence="6" id="KW-1185">Reference proteome</keyword>
<dbReference type="InterPro" id="IPR050194">
    <property type="entry name" value="Glycosyltransferase_grp1"/>
</dbReference>
<keyword evidence="1 5" id="KW-0328">Glycosyltransferase</keyword>
<evidence type="ECO:0000313" key="6">
    <source>
        <dbReference type="Proteomes" id="UP001596523"/>
    </source>
</evidence>
<sequence length="383" mass="41161">MPQHVPPSLRALEPEEALSHALPGALPPHPRRIVFLSRRDLGNPAAGGSELLVDQLAGGLTKRGHQVTLLCGGPAAYRDYRVVSAGGDLGHYLKARSAFARQVGDCDLLVEVCNGMPYLAPLWHTGPTVCLVNHVHTELWGMRYPGPAARLGRRLEHWALSGAQRGNLLVAVSPSTADALRALGVPGDRIRVVHNGVEDPGPLEPRSEEPLFLAMGRLVEYKRIDLLLRLWERVRPVTGGRLVIVGDGPERGRLEQLAGPSVQFTGHVSEAEKHRLLCASWLLLHPSAVEGWGLVVTEAATRSTPAIGFDVPGLRDSVEDGVTGVLARGESSFAAAWCTLALSAERREAMGKAAASRAADYRWSNTVSRFRAVAAEAVAARRG</sequence>